<dbReference type="PROSITE" id="PS00211">
    <property type="entry name" value="ABC_TRANSPORTER_1"/>
    <property type="match status" value="1"/>
</dbReference>
<reference evidence="9" key="1">
    <citation type="submission" date="2016-10" db="EMBL/GenBank/DDBJ databases">
        <authorList>
            <person name="Varghese N."/>
            <person name="Submissions S."/>
        </authorList>
    </citation>
    <scope>NUCLEOTIDE SEQUENCE [LARGE SCALE GENOMIC DNA]</scope>
    <source>
        <strain evidence="9">GAS369</strain>
    </source>
</reference>
<sequence length="249" mass="26578">MGDTRDGSGGTALACERVSAGWGATQVVTDVSFELPGGETLAVLGRNGVGKTTLVSTIAGRADIKGGVIRLAGEPIQDLPRFTRAARGLGFVPQEREIFPSLSVEENLAVAARGRGRGVDEWTLTRVFDLFPRLLERRNIGGTKLSGGEQQMLCIGRALMGNPSILLMDEPMEGLAPVIVDLIVDAMKRIRAESGVAILLVEQHVDIALEFTSRLLVMDRGAVIFDAADGTRPIDQRFIESLVGVDALV</sequence>
<evidence type="ECO:0000313" key="8">
    <source>
        <dbReference type="EMBL" id="SDS81403.1"/>
    </source>
</evidence>
<dbReference type="InterPro" id="IPR052156">
    <property type="entry name" value="BCAA_Transport_ATP-bd_LivF"/>
</dbReference>
<feature type="domain" description="ABC transporter" evidence="7">
    <location>
        <begin position="13"/>
        <end position="245"/>
    </location>
</feature>
<dbReference type="InterPro" id="IPR003439">
    <property type="entry name" value="ABC_transporter-like_ATP-bd"/>
</dbReference>
<dbReference type="SMART" id="SM00382">
    <property type="entry name" value="AAA"/>
    <property type="match status" value="1"/>
</dbReference>
<dbReference type="RefSeq" id="WP_146688024.1">
    <property type="nucleotide sequence ID" value="NZ_LT629750.1"/>
</dbReference>
<keyword evidence="2" id="KW-0813">Transport</keyword>
<evidence type="ECO:0000256" key="2">
    <source>
        <dbReference type="ARBA" id="ARBA00022448"/>
    </source>
</evidence>
<dbReference type="InterPro" id="IPR017871">
    <property type="entry name" value="ABC_transporter-like_CS"/>
</dbReference>
<keyword evidence="4 8" id="KW-0067">ATP-binding</keyword>
<dbReference type="GO" id="GO:0016887">
    <property type="term" value="F:ATP hydrolysis activity"/>
    <property type="evidence" value="ECO:0007669"/>
    <property type="project" value="InterPro"/>
</dbReference>
<dbReference type="InterPro" id="IPR003593">
    <property type="entry name" value="AAA+_ATPase"/>
</dbReference>
<protein>
    <submittedName>
        <fullName evidence="8">Amino acid/amide ABC transporter ATP-binding protein 2, HAAT family</fullName>
    </submittedName>
</protein>
<comment type="function">
    <text evidence="6">Involved in beta-(1--&gt;2)glucan export. Transmembrane domains (TMD) form a pore in the inner membrane and the ATP-binding domain (NBD) is responsible for energy generation.</text>
</comment>
<dbReference type="PROSITE" id="PS50893">
    <property type="entry name" value="ABC_TRANSPORTER_2"/>
    <property type="match status" value="1"/>
</dbReference>
<evidence type="ECO:0000256" key="3">
    <source>
        <dbReference type="ARBA" id="ARBA00022741"/>
    </source>
</evidence>
<comment type="similarity">
    <text evidence="1">Belongs to the ABC transporter superfamily.</text>
</comment>
<keyword evidence="9" id="KW-1185">Reference proteome</keyword>
<dbReference type="GO" id="GO:0015658">
    <property type="term" value="F:branched-chain amino acid transmembrane transporter activity"/>
    <property type="evidence" value="ECO:0007669"/>
    <property type="project" value="TreeGrafter"/>
</dbReference>
<dbReference type="PANTHER" id="PTHR43820">
    <property type="entry name" value="HIGH-AFFINITY BRANCHED-CHAIN AMINO ACID TRANSPORT ATP-BINDING PROTEIN LIVF"/>
    <property type="match status" value="1"/>
</dbReference>
<dbReference type="InterPro" id="IPR027417">
    <property type="entry name" value="P-loop_NTPase"/>
</dbReference>
<dbReference type="Pfam" id="PF00005">
    <property type="entry name" value="ABC_tran"/>
    <property type="match status" value="1"/>
</dbReference>
<evidence type="ECO:0000256" key="5">
    <source>
        <dbReference type="ARBA" id="ARBA00022970"/>
    </source>
</evidence>
<proteinExistence type="inferred from homology"/>
<evidence type="ECO:0000256" key="1">
    <source>
        <dbReference type="ARBA" id="ARBA00005417"/>
    </source>
</evidence>
<dbReference type="CDD" id="cd03224">
    <property type="entry name" value="ABC_TM1139_LivF_branched"/>
    <property type="match status" value="1"/>
</dbReference>
<evidence type="ECO:0000256" key="4">
    <source>
        <dbReference type="ARBA" id="ARBA00022840"/>
    </source>
</evidence>
<evidence type="ECO:0000259" key="7">
    <source>
        <dbReference type="PROSITE" id="PS50893"/>
    </source>
</evidence>
<dbReference type="Proteomes" id="UP000243904">
    <property type="component" value="Chromosome I"/>
</dbReference>
<name>A0A1H1V9S0_9BRAD</name>
<dbReference type="GO" id="GO:0015807">
    <property type="term" value="P:L-amino acid transport"/>
    <property type="evidence" value="ECO:0007669"/>
    <property type="project" value="TreeGrafter"/>
</dbReference>
<dbReference type="Gene3D" id="3.40.50.300">
    <property type="entry name" value="P-loop containing nucleotide triphosphate hydrolases"/>
    <property type="match status" value="1"/>
</dbReference>
<evidence type="ECO:0000256" key="6">
    <source>
        <dbReference type="ARBA" id="ARBA00024722"/>
    </source>
</evidence>
<keyword evidence="5" id="KW-0029">Amino-acid transport</keyword>
<dbReference type="EMBL" id="LT629750">
    <property type="protein sequence ID" value="SDS81403.1"/>
    <property type="molecule type" value="Genomic_DNA"/>
</dbReference>
<organism evidence="8 9">
    <name type="scientific">Bradyrhizobium canariense</name>
    <dbReference type="NCBI Taxonomy" id="255045"/>
    <lineage>
        <taxon>Bacteria</taxon>
        <taxon>Pseudomonadati</taxon>
        <taxon>Pseudomonadota</taxon>
        <taxon>Alphaproteobacteria</taxon>
        <taxon>Hyphomicrobiales</taxon>
        <taxon>Nitrobacteraceae</taxon>
        <taxon>Bradyrhizobium</taxon>
    </lineage>
</organism>
<dbReference type="SUPFAM" id="SSF52540">
    <property type="entry name" value="P-loop containing nucleoside triphosphate hydrolases"/>
    <property type="match status" value="1"/>
</dbReference>
<dbReference type="AlphaFoldDB" id="A0A1H1V9S0"/>
<keyword evidence="3" id="KW-0547">Nucleotide-binding</keyword>
<dbReference type="PANTHER" id="PTHR43820:SF2">
    <property type="entry name" value="ABC TRANSPORTER ATP-BINDING PROTEIN"/>
    <property type="match status" value="1"/>
</dbReference>
<evidence type="ECO:0000313" key="9">
    <source>
        <dbReference type="Proteomes" id="UP000243904"/>
    </source>
</evidence>
<accession>A0A1H1V9S0</accession>
<dbReference type="GO" id="GO:0005524">
    <property type="term" value="F:ATP binding"/>
    <property type="evidence" value="ECO:0007669"/>
    <property type="project" value="UniProtKB-KW"/>
</dbReference>
<gene>
    <name evidence="8" type="ORF">SAMN05444158_3309</name>
</gene>